<protein>
    <recommendedName>
        <fullName evidence="1">Lysine-specific metallo-endopeptidase domain-containing protein</fullName>
    </recommendedName>
</protein>
<dbReference type="Gene3D" id="3.40.390.10">
    <property type="entry name" value="Collagenase (Catalytic Domain)"/>
    <property type="match status" value="1"/>
</dbReference>
<dbReference type="InterPro" id="IPR029463">
    <property type="entry name" value="Lys_MEP"/>
</dbReference>
<sequence>MRGHQIIDSSHASQAKTILHEASHFNSYRLPGTNNAPYEKEFYGTKDCLQLAKDDPAHAVHNADTYAYFSMDPADCRSLQKDCLIQ</sequence>
<dbReference type="InterPro" id="IPR024079">
    <property type="entry name" value="MetalloPept_cat_dom_sf"/>
</dbReference>
<reference evidence="3" key="1">
    <citation type="submission" date="2024-06" db="EMBL/GenBank/DDBJ databases">
        <title>Multi-omics analyses provide insights into the biosynthesis of the anticancer antibiotic pleurotin in Hohenbuehelia grisea.</title>
        <authorList>
            <person name="Weaver J.A."/>
            <person name="Alberti F."/>
        </authorList>
    </citation>
    <scope>NUCLEOTIDE SEQUENCE [LARGE SCALE GENOMIC DNA]</scope>
    <source>
        <strain evidence="3">T-177</strain>
    </source>
</reference>
<dbReference type="Pfam" id="PF14521">
    <property type="entry name" value="Aspzincin_M35"/>
    <property type="match status" value="1"/>
</dbReference>
<gene>
    <name evidence="2" type="ORF">HGRIS_008792</name>
</gene>
<keyword evidence="3" id="KW-1185">Reference proteome</keyword>
<dbReference type="EMBL" id="JASNQZ010000011">
    <property type="protein sequence ID" value="KAL0952179.1"/>
    <property type="molecule type" value="Genomic_DNA"/>
</dbReference>
<comment type="caution">
    <text evidence="2">The sequence shown here is derived from an EMBL/GenBank/DDBJ whole genome shotgun (WGS) entry which is preliminary data.</text>
</comment>
<evidence type="ECO:0000313" key="3">
    <source>
        <dbReference type="Proteomes" id="UP001556367"/>
    </source>
</evidence>
<feature type="domain" description="Lysine-specific metallo-endopeptidase" evidence="1">
    <location>
        <begin position="10"/>
        <end position="70"/>
    </location>
</feature>
<organism evidence="2 3">
    <name type="scientific">Hohenbuehelia grisea</name>
    <dbReference type="NCBI Taxonomy" id="104357"/>
    <lineage>
        <taxon>Eukaryota</taxon>
        <taxon>Fungi</taxon>
        <taxon>Dikarya</taxon>
        <taxon>Basidiomycota</taxon>
        <taxon>Agaricomycotina</taxon>
        <taxon>Agaricomycetes</taxon>
        <taxon>Agaricomycetidae</taxon>
        <taxon>Agaricales</taxon>
        <taxon>Pleurotineae</taxon>
        <taxon>Pleurotaceae</taxon>
        <taxon>Hohenbuehelia</taxon>
    </lineage>
</organism>
<name>A0ABR3J952_9AGAR</name>
<evidence type="ECO:0000259" key="1">
    <source>
        <dbReference type="Pfam" id="PF14521"/>
    </source>
</evidence>
<dbReference type="Proteomes" id="UP001556367">
    <property type="component" value="Unassembled WGS sequence"/>
</dbReference>
<proteinExistence type="predicted"/>
<dbReference type="SUPFAM" id="SSF55486">
    <property type="entry name" value="Metalloproteases ('zincins'), catalytic domain"/>
    <property type="match status" value="1"/>
</dbReference>
<accession>A0ABR3J952</accession>
<evidence type="ECO:0000313" key="2">
    <source>
        <dbReference type="EMBL" id="KAL0952179.1"/>
    </source>
</evidence>